<dbReference type="AlphaFoldDB" id="A0A1V2ZXW1"/>
<comment type="caution">
    <text evidence="1">The sequence shown here is derived from an EMBL/GenBank/DDBJ whole genome shotgun (WGS) entry which is preliminary data.</text>
</comment>
<gene>
    <name evidence="1" type="ORF">B1A74_08595</name>
</gene>
<dbReference type="RefSeq" id="WP_077244385.1">
    <property type="nucleotide sequence ID" value="NZ_MUZR01000030.1"/>
</dbReference>
<dbReference type="EMBL" id="MUZR01000030">
    <property type="protein sequence ID" value="OOC09896.1"/>
    <property type="molecule type" value="Genomic_DNA"/>
</dbReference>
<accession>A0A1V2ZXW1</accession>
<dbReference type="OrthoDB" id="9791200at2"/>
<keyword evidence="2" id="KW-1185">Reference proteome</keyword>
<evidence type="ECO:0000313" key="2">
    <source>
        <dbReference type="Proteomes" id="UP000189177"/>
    </source>
</evidence>
<proteinExistence type="predicted"/>
<dbReference type="STRING" id="252474.B1A74_08595"/>
<reference evidence="1 2" key="1">
    <citation type="submission" date="2017-02" db="EMBL/GenBank/DDBJ databases">
        <title>Genomic diversity within the haloalkaliphilic genus Thioalkalivibrio.</title>
        <authorList>
            <person name="Ahn A.-C."/>
            <person name="Meier-Kolthoff J."/>
            <person name="Overmars L."/>
            <person name="Richter M."/>
            <person name="Woyke T."/>
            <person name="Sorokin D.Y."/>
            <person name="Muyzer G."/>
        </authorList>
    </citation>
    <scope>NUCLEOTIDE SEQUENCE [LARGE SCALE GENOMIC DNA]</scope>
    <source>
        <strain evidence="1 2">HL17</strain>
    </source>
</reference>
<organism evidence="1 2">
    <name type="scientific">Thioalkalivibrio halophilus</name>
    <dbReference type="NCBI Taxonomy" id="252474"/>
    <lineage>
        <taxon>Bacteria</taxon>
        <taxon>Pseudomonadati</taxon>
        <taxon>Pseudomonadota</taxon>
        <taxon>Gammaproteobacteria</taxon>
        <taxon>Chromatiales</taxon>
        <taxon>Ectothiorhodospiraceae</taxon>
        <taxon>Thioalkalivibrio</taxon>
    </lineage>
</organism>
<sequence length="115" mass="13309">MPTSNRESIRNDRRYVGLYNDLYGGMTPIGNIIRDAWVFGILPEEQTCDGWEIGQIQALQSQVNAKWDEYGLRPSALPEELRERHERIHNEAIERAREHGWVPGRDIDSDMDDNG</sequence>
<dbReference type="Proteomes" id="UP000189177">
    <property type="component" value="Unassembled WGS sequence"/>
</dbReference>
<evidence type="ECO:0000313" key="1">
    <source>
        <dbReference type="EMBL" id="OOC09896.1"/>
    </source>
</evidence>
<name>A0A1V2ZXW1_9GAMM</name>
<protein>
    <submittedName>
        <fullName evidence="1">Uncharacterized protein</fullName>
    </submittedName>
</protein>